<accession>A0A438NK35</accession>
<organism evidence="1 2">
    <name type="scientific">Exophiala mesophila</name>
    <name type="common">Black yeast-like fungus</name>
    <dbReference type="NCBI Taxonomy" id="212818"/>
    <lineage>
        <taxon>Eukaryota</taxon>
        <taxon>Fungi</taxon>
        <taxon>Dikarya</taxon>
        <taxon>Ascomycota</taxon>
        <taxon>Pezizomycotina</taxon>
        <taxon>Eurotiomycetes</taxon>
        <taxon>Chaetothyriomycetidae</taxon>
        <taxon>Chaetothyriales</taxon>
        <taxon>Herpotrichiellaceae</taxon>
        <taxon>Exophiala</taxon>
    </lineage>
</organism>
<name>A0A438NK35_EXOME</name>
<comment type="caution">
    <text evidence="1">The sequence shown here is derived from an EMBL/GenBank/DDBJ whole genome shotgun (WGS) entry which is preliminary data.</text>
</comment>
<reference evidence="1 2" key="1">
    <citation type="submission" date="2017-03" db="EMBL/GenBank/DDBJ databases">
        <title>Genomes of endolithic fungi from Antarctica.</title>
        <authorList>
            <person name="Coleine C."/>
            <person name="Masonjones S."/>
            <person name="Stajich J.E."/>
        </authorList>
    </citation>
    <scope>NUCLEOTIDE SEQUENCE [LARGE SCALE GENOMIC DNA]</scope>
    <source>
        <strain evidence="1 2">CCFEE 6314</strain>
    </source>
</reference>
<dbReference type="EMBL" id="NAJM01000001">
    <property type="protein sequence ID" value="RVX76087.1"/>
    <property type="molecule type" value="Genomic_DNA"/>
</dbReference>
<evidence type="ECO:0000313" key="1">
    <source>
        <dbReference type="EMBL" id="RVX76087.1"/>
    </source>
</evidence>
<evidence type="ECO:0000313" key="2">
    <source>
        <dbReference type="Proteomes" id="UP000288859"/>
    </source>
</evidence>
<gene>
    <name evidence="1" type="ORF">B0A52_00444</name>
</gene>
<dbReference type="AlphaFoldDB" id="A0A438NK35"/>
<protein>
    <submittedName>
        <fullName evidence="1">Uncharacterized protein</fullName>
    </submittedName>
</protein>
<dbReference type="VEuPathDB" id="FungiDB:PV10_01574"/>
<proteinExistence type="predicted"/>
<dbReference type="OrthoDB" id="10405525at2759"/>
<dbReference type="Proteomes" id="UP000288859">
    <property type="component" value="Unassembled WGS sequence"/>
</dbReference>
<sequence length="119" mass="13214">MPALRIGSPLGSLPPYSAAPNTPTTWTSIPKTTVKQDVVVLEDGYIAIETTIKTIHTTITTGLMVGDYHLIVFVTTESTAILLTVPPIKQNLDCPKDKRVYTTKYVDYDIQPFFQQATW</sequence>